<organism evidence="2 3">
    <name type="scientific">Methanochimaera problematica</name>
    <dbReference type="NCBI Taxonomy" id="2609417"/>
    <lineage>
        <taxon>Archaea</taxon>
        <taxon>Methanobacteriati</taxon>
        <taxon>Methanobacteriota</taxon>
        <taxon>Stenosarchaea group</taxon>
        <taxon>Methanomicrobia</taxon>
        <taxon>Methanomicrobiales</taxon>
        <taxon>Methanomicrobiaceae</taxon>
        <taxon>Methanochimaera</taxon>
    </lineage>
</organism>
<dbReference type="AlphaFoldDB" id="A0AA97FBP5"/>
<dbReference type="GeneID" id="85228645"/>
<evidence type="ECO:0000259" key="1">
    <source>
        <dbReference type="Pfam" id="PF01568"/>
    </source>
</evidence>
<keyword evidence="3" id="KW-1185">Reference proteome</keyword>
<dbReference type="GO" id="GO:0016491">
    <property type="term" value="F:oxidoreductase activity"/>
    <property type="evidence" value="ECO:0007669"/>
    <property type="project" value="InterPro"/>
</dbReference>
<evidence type="ECO:0000313" key="3">
    <source>
        <dbReference type="Proteomes" id="UP001301797"/>
    </source>
</evidence>
<reference evidence="2 3" key="1">
    <citation type="submission" date="2019-09" db="EMBL/GenBank/DDBJ databases">
        <title>The complete genome of Methanoplanus sp. FWC-SCC4.</title>
        <authorList>
            <person name="Chen S.-C."/>
            <person name="Zhou Y.-Z."/>
            <person name="Lai M.-C."/>
        </authorList>
    </citation>
    <scope>NUCLEOTIDE SEQUENCE [LARGE SCALE GENOMIC DNA]</scope>
    <source>
        <strain evidence="2 3">FWC-SCC4</strain>
    </source>
</reference>
<dbReference type="InterPro" id="IPR009010">
    <property type="entry name" value="Asp_de-COase-like_dom_sf"/>
</dbReference>
<sequence>MKYHMITGRTIKQGENVEHKLSQKYIEETSSCHMNPLDLMNLGIFEGEKVKLKSSCGEVVLKCVEDQGLKKGTIFIPHGPYCNSIIPGNTHGTGMPDFKSTMVEIEPTDEEILSIGRLLSGSGGIEI</sequence>
<dbReference type="PIRSF" id="PIRSF015873">
    <property type="entry name" value="FwdD"/>
    <property type="match status" value="1"/>
</dbReference>
<gene>
    <name evidence="2" type="ORF">F1737_00710</name>
</gene>
<dbReference type="Proteomes" id="UP001301797">
    <property type="component" value="Chromosome"/>
</dbReference>
<dbReference type="RefSeq" id="WP_317136871.1">
    <property type="nucleotide sequence ID" value="NZ_CP043875.1"/>
</dbReference>
<dbReference type="InterPro" id="IPR006657">
    <property type="entry name" value="MoPterin_dinucl-bd_dom"/>
</dbReference>
<dbReference type="Pfam" id="PF01568">
    <property type="entry name" value="Molydop_binding"/>
    <property type="match status" value="1"/>
</dbReference>
<name>A0AA97FBP5_9EURY</name>
<protein>
    <submittedName>
        <fullName evidence="2">Molybdopterin dinucleotide-binding protein</fullName>
    </submittedName>
</protein>
<dbReference type="Gene3D" id="2.40.40.20">
    <property type="match status" value="1"/>
</dbReference>
<dbReference type="KEGG" id="mefw:F1737_00710"/>
<dbReference type="SUPFAM" id="SSF50692">
    <property type="entry name" value="ADC-like"/>
    <property type="match status" value="1"/>
</dbReference>
<dbReference type="InterPro" id="IPR012040">
    <property type="entry name" value="Formylmethanofuran_DH_dsu"/>
</dbReference>
<dbReference type="EMBL" id="CP043875">
    <property type="protein sequence ID" value="WOF15303.1"/>
    <property type="molecule type" value="Genomic_DNA"/>
</dbReference>
<proteinExistence type="predicted"/>
<evidence type="ECO:0000313" key="2">
    <source>
        <dbReference type="EMBL" id="WOF15303.1"/>
    </source>
</evidence>
<dbReference type="GO" id="GO:0043546">
    <property type="term" value="F:molybdopterin cofactor binding"/>
    <property type="evidence" value="ECO:0007669"/>
    <property type="project" value="InterPro"/>
</dbReference>
<accession>A0AA97FBP5</accession>
<feature type="domain" description="Molybdopterin dinucleotide-binding" evidence="1">
    <location>
        <begin position="3"/>
        <end position="101"/>
    </location>
</feature>